<name>A0A0H2RQZ7_9AGAM</name>
<evidence type="ECO:0000313" key="2">
    <source>
        <dbReference type="Proteomes" id="UP000053477"/>
    </source>
</evidence>
<protein>
    <submittedName>
        <fullName evidence="1">Uncharacterized protein</fullName>
    </submittedName>
</protein>
<evidence type="ECO:0000313" key="1">
    <source>
        <dbReference type="EMBL" id="KLO07251.1"/>
    </source>
</evidence>
<organism evidence="1 2">
    <name type="scientific">Schizopora paradoxa</name>
    <dbReference type="NCBI Taxonomy" id="27342"/>
    <lineage>
        <taxon>Eukaryota</taxon>
        <taxon>Fungi</taxon>
        <taxon>Dikarya</taxon>
        <taxon>Basidiomycota</taxon>
        <taxon>Agaricomycotina</taxon>
        <taxon>Agaricomycetes</taxon>
        <taxon>Hymenochaetales</taxon>
        <taxon>Schizoporaceae</taxon>
        <taxon>Schizopora</taxon>
    </lineage>
</organism>
<dbReference type="Proteomes" id="UP000053477">
    <property type="component" value="Unassembled WGS sequence"/>
</dbReference>
<gene>
    <name evidence="1" type="ORF">SCHPADRAFT_894810</name>
</gene>
<dbReference type="AlphaFoldDB" id="A0A0H2RQZ7"/>
<dbReference type="InParanoid" id="A0A0H2RQZ7"/>
<proteinExistence type="predicted"/>
<sequence>MNLNDEVTECRRLVVRGHGVTVEALRNACRNSMLFSETRDALASPAHQFSSTNDSISLRNLGFQTPSCSFRFVRDTSELRKLDHPNTQTIFIRTYAVDPRSSVIRCLAAALNRRPIVEIGLRFDMGLHYYPYSQTGPWNVIAIYCTLRPMTTLDFQSEIVLAVVARIIFRAFSLHTLRLPWIPVFVFNPDTRNWIEGMDSPLIAKSLPRLIGAVSPIFEDVFECFGEVARRGNGVLWDDIGEIGGDYNDAIYACDASK</sequence>
<keyword evidence="2" id="KW-1185">Reference proteome</keyword>
<accession>A0A0H2RQZ7</accession>
<reference evidence="1 2" key="1">
    <citation type="submission" date="2015-04" db="EMBL/GenBank/DDBJ databases">
        <title>Complete genome sequence of Schizopora paradoxa KUC8140, a cosmopolitan wood degrader in East Asia.</title>
        <authorList>
            <consortium name="DOE Joint Genome Institute"/>
            <person name="Min B."/>
            <person name="Park H."/>
            <person name="Jang Y."/>
            <person name="Kim J.-J."/>
            <person name="Kim K.H."/>
            <person name="Pangilinan J."/>
            <person name="Lipzen A."/>
            <person name="Riley R."/>
            <person name="Grigoriev I.V."/>
            <person name="Spatafora J.W."/>
            <person name="Choi I.-G."/>
        </authorList>
    </citation>
    <scope>NUCLEOTIDE SEQUENCE [LARGE SCALE GENOMIC DNA]</scope>
    <source>
        <strain evidence="1 2">KUC8140</strain>
    </source>
</reference>
<dbReference type="EMBL" id="KQ086151">
    <property type="protein sequence ID" value="KLO07251.1"/>
    <property type="molecule type" value="Genomic_DNA"/>
</dbReference>